<dbReference type="CDD" id="cd06558">
    <property type="entry name" value="crotonase-like"/>
    <property type="match status" value="1"/>
</dbReference>
<evidence type="ECO:0000256" key="4">
    <source>
        <dbReference type="ARBA" id="ARBA00022963"/>
    </source>
</evidence>
<dbReference type="InterPro" id="IPR036291">
    <property type="entry name" value="NAD(P)-bd_dom_sf"/>
</dbReference>
<evidence type="ECO:0000259" key="14">
    <source>
        <dbReference type="Pfam" id="PF02737"/>
    </source>
</evidence>
<comment type="catalytic activity">
    <reaction evidence="12">
        <text>a (3S)-3-hydroxyacyl-CoA + NAD(+) = a 3-oxoacyl-CoA + NADH + H(+)</text>
        <dbReference type="Rhea" id="RHEA:22432"/>
        <dbReference type="ChEBI" id="CHEBI:15378"/>
        <dbReference type="ChEBI" id="CHEBI:57318"/>
        <dbReference type="ChEBI" id="CHEBI:57540"/>
        <dbReference type="ChEBI" id="CHEBI:57945"/>
        <dbReference type="ChEBI" id="CHEBI:90726"/>
        <dbReference type="EC" id="1.1.1.35"/>
    </reaction>
</comment>
<dbReference type="SUPFAM" id="SSF51735">
    <property type="entry name" value="NAD(P)-binding Rossmann-fold domains"/>
    <property type="match status" value="1"/>
</dbReference>
<dbReference type="FunFam" id="3.40.50.720:FF:000009">
    <property type="entry name" value="Fatty oxidation complex, alpha subunit"/>
    <property type="match status" value="1"/>
</dbReference>
<evidence type="ECO:0000256" key="7">
    <source>
        <dbReference type="ARBA" id="ARBA00023098"/>
    </source>
</evidence>
<protein>
    <submittedName>
        <fullName evidence="15">Fatty acid oxidation complex subunit alpha</fullName>
    </submittedName>
</protein>
<keyword evidence="7" id="KW-0443">Lipid metabolism</keyword>
<dbReference type="FunFam" id="1.10.1040.50:FF:000006">
    <property type="entry name" value="Peroxisomal bifunctional enzyme"/>
    <property type="match status" value="1"/>
</dbReference>
<evidence type="ECO:0000256" key="10">
    <source>
        <dbReference type="ARBA" id="ARBA00023239"/>
    </source>
</evidence>
<evidence type="ECO:0000256" key="6">
    <source>
        <dbReference type="ARBA" id="ARBA00023027"/>
    </source>
</evidence>
<keyword evidence="3" id="KW-0276">Fatty acid metabolism</keyword>
<dbReference type="Pfam" id="PF00378">
    <property type="entry name" value="ECH_1"/>
    <property type="match status" value="1"/>
</dbReference>
<evidence type="ECO:0000256" key="2">
    <source>
        <dbReference type="ARBA" id="ARBA00005005"/>
    </source>
</evidence>
<keyword evidence="8" id="KW-0576">Peroxisome</keyword>
<dbReference type="Pfam" id="PF02737">
    <property type="entry name" value="3HCDH_N"/>
    <property type="match status" value="1"/>
</dbReference>
<dbReference type="EMBL" id="CYSF01000011">
    <property type="protein sequence ID" value="CUH84999.1"/>
    <property type="molecule type" value="Genomic_DNA"/>
</dbReference>
<evidence type="ECO:0000256" key="5">
    <source>
        <dbReference type="ARBA" id="ARBA00023002"/>
    </source>
</evidence>
<evidence type="ECO:0000256" key="3">
    <source>
        <dbReference type="ARBA" id="ARBA00022832"/>
    </source>
</evidence>
<dbReference type="Pfam" id="PF00725">
    <property type="entry name" value="3HCDH"/>
    <property type="match status" value="2"/>
</dbReference>
<evidence type="ECO:0000313" key="16">
    <source>
        <dbReference type="Proteomes" id="UP000051681"/>
    </source>
</evidence>
<dbReference type="STRING" id="340021.TM5383_02221"/>
<dbReference type="SUPFAM" id="SSF52096">
    <property type="entry name" value="ClpP/crotonase"/>
    <property type="match status" value="1"/>
</dbReference>
<dbReference type="SUPFAM" id="SSF48179">
    <property type="entry name" value="6-phosphogluconate dehydrogenase C-terminal domain-like"/>
    <property type="match status" value="2"/>
</dbReference>
<dbReference type="GO" id="GO:0070403">
    <property type="term" value="F:NAD+ binding"/>
    <property type="evidence" value="ECO:0007669"/>
    <property type="project" value="InterPro"/>
</dbReference>
<evidence type="ECO:0000256" key="1">
    <source>
        <dbReference type="ARBA" id="ARBA00004275"/>
    </source>
</evidence>
<organism evidence="15 16">
    <name type="scientific">Thalassovita mediterranea</name>
    <dbReference type="NCBI Taxonomy" id="340021"/>
    <lineage>
        <taxon>Bacteria</taxon>
        <taxon>Pseudomonadati</taxon>
        <taxon>Pseudomonadota</taxon>
        <taxon>Alphaproteobacteria</taxon>
        <taxon>Rhodobacterales</taxon>
        <taxon>Roseobacteraceae</taxon>
        <taxon>Thalassovita</taxon>
    </lineage>
</organism>
<evidence type="ECO:0000256" key="11">
    <source>
        <dbReference type="ARBA" id="ARBA00023268"/>
    </source>
</evidence>
<dbReference type="PANTHER" id="PTHR23309">
    <property type="entry name" value="3-HYDROXYACYL-COA DEHYROGENASE"/>
    <property type="match status" value="1"/>
</dbReference>
<evidence type="ECO:0000259" key="13">
    <source>
        <dbReference type="Pfam" id="PF00725"/>
    </source>
</evidence>
<reference evidence="15 16" key="1">
    <citation type="submission" date="2015-09" db="EMBL/GenBank/DDBJ databases">
        <authorList>
            <consortium name="Swine Surveillance"/>
        </authorList>
    </citation>
    <scope>NUCLEOTIDE SEQUENCE [LARGE SCALE GENOMIC DNA]</scope>
    <source>
        <strain evidence="15 16">CECT 8383</strain>
    </source>
</reference>
<evidence type="ECO:0000313" key="15">
    <source>
        <dbReference type="EMBL" id="CUH84999.1"/>
    </source>
</evidence>
<evidence type="ECO:0000256" key="8">
    <source>
        <dbReference type="ARBA" id="ARBA00023140"/>
    </source>
</evidence>
<sequence>MTAVHITIEGAIALVAIDNPPVNAAGFDVRAGLVAAVQTAADNDAVKVIGLYAAGRTFVAGADIREFGQPPKLPLLPEVCDVLEASAKPIVCVLHGTTLGGGLELALSCQARVGIKGLKLGLPEVNLGLLPGAGGTQRLPRLVDGATALGMITSGKPITAQAALEAGLLDDLQDGAPEDVARQAARQVLDGTLTPRVTAAQPNRLTQEQLDSFRAKAKGEVMVRALKAAEASSLPMAEGLAIERALFVEALQSDAHKGMKHAFFAERAVAHIPEAQAEARDLATAGVIGGGTMGSGIATAMLLAGMPVTLIEMQADRVEFARETIARNLDGAVKRGKMSAEQREATLATLTCTTDMGALADVDLVIEAVFESMDVKRDVFGQLDQICKAGAILASNTSYLDVNEIAACTKRPQDVIGLHFFSPAHVMRLLEVVVAKDTAPEVVATSFKLAKKLRKIAVRSEVCDGFIGNRILAYYRKSTAYMQLDGAPFEQIDSALEAFGFAMGPFAVSDLAGQDIGWATRKRLAPTRPEEERYVEIADRVCEQGWFGRKSGKGFYVYDGKTRSVNPAIAEFADAERAAKGITARSFNDQEIVDCYMAAMVAEAARVVEEKIALRPIDVDAVFLFGYGFPRHWGGPLQYADITGLDVILSRIENYAKEDAHYWQVPALLRELVAAGKSFNDLNKNH</sequence>
<keyword evidence="16" id="KW-1185">Reference proteome</keyword>
<evidence type="ECO:0000256" key="12">
    <source>
        <dbReference type="ARBA" id="ARBA00049556"/>
    </source>
</evidence>
<dbReference type="OrthoDB" id="9771883at2"/>
<dbReference type="InterPro" id="IPR008927">
    <property type="entry name" value="6-PGluconate_DH-like_C_sf"/>
</dbReference>
<feature type="domain" description="3-hydroxyacyl-CoA dehydrogenase C-terminal" evidence="13">
    <location>
        <begin position="595"/>
        <end position="677"/>
    </location>
</feature>
<dbReference type="GO" id="GO:0004300">
    <property type="term" value="F:enoyl-CoA hydratase activity"/>
    <property type="evidence" value="ECO:0007669"/>
    <property type="project" value="UniProtKB-ARBA"/>
</dbReference>
<keyword evidence="11" id="KW-0511">Multifunctional enzyme</keyword>
<proteinExistence type="predicted"/>
<dbReference type="UniPathway" id="UPA00659"/>
<dbReference type="GO" id="GO:0003857">
    <property type="term" value="F:(3S)-3-hydroxyacyl-CoA dehydrogenase (NAD+) activity"/>
    <property type="evidence" value="ECO:0007669"/>
    <property type="project" value="UniProtKB-EC"/>
</dbReference>
<dbReference type="AlphaFoldDB" id="A0A0P1GQV3"/>
<dbReference type="Proteomes" id="UP000051681">
    <property type="component" value="Unassembled WGS sequence"/>
</dbReference>
<dbReference type="Gene3D" id="1.10.1040.50">
    <property type="match status" value="1"/>
</dbReference>
<dbReference type="InterPro" id="IPR001753">
    <property type="entry name" value="Enoyl-CoA_hydra/iso"/>
</dbReference>
<evidence type="ECO:0000256" key="9">
    <source>
        <dbReference type="ARBA" id="ARBA00023235"/>
    </source>
</evidence>
<dbReference type="GO" id="GO:0016853">
    <property type="term" value="F:isomerase activity"/>
    <property type="evidence" value="ECO:0007669"/>
    <property type="project" value="UniProtKB-KW"/>
</dbReference>
<dbReference type="RefSeq" id="WP_058319088.1">
    <property type="nucleotide sequence ID" value="NZ_CYSF01000011.1"/>
</dbReference>
<keyword evidence="6" id="KW-0520">NAD</keyword>
<feature type="domain" description="3-hydroxyacyl-CoA dehydrogenase C-terminal" evidence="13">
    <location>
        <begin position="465"/>
        <end position="558"/>
    </location>
</feature>
<name>A0A0P1GQV3_9RHOB</name>
<feature type="domain" description="3-hydroxyacyl-CoA dehydrogenase NAD binding" evidence="14">
    <location>
        <begin position="285"/>
        <end position="460"/>
    </location>
</feature>
<keyword evidence="4" id="KW-0442">Lipid degradation</keyword>
<dbReference type="InterPro" id="IPR006108">
    <property type="entry name" value="3HC_DH_C"/>
</dbReference>
<dbReference type="Gene3D" id="3.40.50.720">
    <property type="entry name" value="NAD(P)-binding Rossmann-like Domain"/>
    <property type="match status" value="1"/>
</dbReference>
<gene>
    <name evidence="15" type="primary">fadJ_2</name>
    <name evidence="15" type="ORF">TM5383_02221</name>
</gene>
<dbReference type="InterPro" id="IPR006176">
    <property type="entry name" value="3-OHacyl-CoA_DH_NAD-bd"/>
</dbReference>
<keyword evidence="5" id="KW-0560">Oxidoreductase</keyword>
<keyword evidence="9" id="KW-0413">Isomerase</keyword>
<comment type="subcellular location">
    <subcellularLocation>
        <location evidence="1">Peroxisome</location>
    </subcellularLocation>
</comment>
<comment type="pathway">
    <text evidence="2">Lipid metabolism; fatty acid beta-oxidation.</text>
</comment>
<dbReference type="GO" id="GO:0006635">
    <property type="term" value="P:fatty acid beta-oxidation"/>
    <property type="evidence" value="ECO:0007669"/>
    <property type="project" value="UniProtKB-UniPathway"/>
</dbReference>
<accession>A0A0P1GQV3</accession>
<keyword evidence="10" id="KW-0456">Lyase</keyword>
<dbReference type="InterPro" id="IPR029045">
    <property type="entry name" value="ClpP/crotonase-like_dom_sf"/>
</dbReference>
<dbReference type="Gene3D" id="3.90.226.10">
    <property type="entry name" value="2-enoyl-CoA Hydratase, Chain A, domain 1"/>
    <property type="match status" value="1"/>
</dbReference>